<evidence type="ECO:0000313" key="10">
    <source>
        <dbReference type="EMBL" id="SHJ42904.1"/>
    </source>
</evidence>
<dbReference type="GO" id="GO:0050136">
    <property type="term" value="F:NADH dehydrogenase (quinone) (non-electrogenic) activity"/>
    <property type="evidence" value="ECO:0007669"/>
    <property type="project" value="UniProtKB-EC"/>
</dbReference>
<feature type="transmembrane region" description="Helical" evidence="8">
    <location>
        <begin position="157"/>
        <end position="180"/>
    </location>
</feature>
<keyword evidence="8" id="KW-1133">Transmembrane helix</keyword>
<dbReference type="Pfam" id="PF07992">
    <property type="entry name" value="Pyr_redox_2"/>
    <property type="match status" value="1"/>
</dbReference>
<protein>
    <recommendedName>
        <fullName evidence="2">NADH:ubiquinone reductase (non-electrogenic)</fullName>
        <ecNumber evidence="2">1.6.5.9</ecNumber>
    </recommendedName>
</protein>
<evidence type="ECO:0000256" key="8">
    <source>
        <dbReference type="SAM" id="Phobius"/>
    </source>
</evidence>
<keyword evidence="4" id="KW-0274">FAD</keyword>
<evidence type="ECO:0000256" key="2">
    <source>
        <dbReference type="ARBA" id="ARBA00012637"/>
    </source>
</evidence>
<dbReference type="Gene3D" id="3.50.50.100">
    <property type="match status" value="1"/>
</dbReference>
<evidence type="ECO:0000256" key="1">
    <source>
        <dbReference type="ARBA" id="ARBA00005272"/>
    </source>
</evidence>
<dbReference type="OrthoDB" id="9781621at2"/>
<dbReference type="PRINTS" id="PR00368">
    <property type="entry name" value="FADPNR"/>
</dbReference>
<keyword evidence="8" id="KW-0812">Transmembrane</keyword>
<dbReference type="RefSeq" id="WP_149679424.1">
    <property type="nucleotide sequence ID" value="NZ_FQZP01000053.1"/>
</dbReference>
<dbReference type="Proteomes" id="UP000324781">
    <property type="component" value="Unassembled WGS sequence"/>
</dbReference>
<keyword evidence="11" id="KW-1185">Reference proteome</keyword>
<dbReference type="EMBL" id="FQZP01000053">
    <property type="protein sequence ID" value="SHJ42904.1"/>
    <property type="molecule type" value="Genomic_DNA"/>
</dbReference>
<feature type="transmembrane region" description="Helical" evidence="8">
    <location>
        <begin position="587"/>
        <end position="610"/>
    </location>
</feature>
<feature type="transmembrane region" description="Helical" evidence="8">
    <location>
        <begin position="553"/>
        <end position="575"/>
    </location>
</feature>
<evidence type="ECO:0000256" key="5">
    <source>
        <dbReference type="ARBA" id="ARBA00023002"/>
    </source>
</evidence>
<keyword evidence="5" id="KW-0560">Oxidoreductase</keyword>
<reference evidence="10 11" key="1">
    <citation type="submission" date="2016-11" db="EMBL/GenBank/DDBJ databases">
        <authorList>
            <person name="Varghese N."/>
            <person name="Submissions S."/>
        </authorList>
    </citation>
    <scope>NUCLEOTIDE SEQUENCE [LARGE SCALE GENOMIC DNA]</scope>
    <source>
        <strain evidence="10 11">DSM 19027</strain>
    </source>
</reference>
<keyword evidence="6" id="KW-0520">NAD</keyword>
<dbReference type="EC" id="1.6.5.9" evidence="2"/>
<evidence type="ECO:0000256" key="3">
    <source>
        <dbReference type="ARBA" id="ARBA00022630"/>
    </source>
</evidence>
<organism evidence="10 11">
    <name type="scientific">Thermoclostridium caenicola</name>
    <dbReference type="NCBI Taxonomy" id="659425"/>
    <lineage>
        <taxon>Bacteria</taxon>
        <taxon>Bacillati</taxon>
        <taxon>Bacillota</taxon>
        <taxon>Clostridia</taxon>
        <taxon>Eubacteriales</taxon>
        <taxon>Oscillospiraceae</taxon>
        <taxon>Thermoclostridium</taxon>
    </lineage>
</organism>
<sequence length="638" mass="71853">MSKKVVIVGAGYAGIEAALTLNKKKKKDKIEITLIDKNPYHTLLTEIHEVAGNRVSEEAVRIPLRSIFKYTDVNLVLDEIKEFDLDNNTLRSEDNTYHYDYLILAMGSTPNFFGIPGLKEHAFTLWSFEDAVKIREHIKRTFILAEQEKDSEKRKRLLTFVVAGAGFTGVEMIGELAIWVKSLCKDHNIPRKDVRLVIVDMLPRILNTLNEKNAAKAHQYMEKKLGIEIMTSTKILEATDKGLVVEGGFIETATIIWAAGVRSTMDVENIDAEKLGGAKRLAVDEFGRTKHKNVYVAGDISGLLDENNKFYPAMVENAIQTGHGAAMNILNDIRGKEPQKIKVKMHGTMVSVGNYFAVSEILGRNLPVWLSIVMKFLVNIHYLWEITGFRGAAVYLYHEILDRRQRKNLVEKHYTTNMRAWWTTPLRLFLGGMWLYEGIKKVIEGWLKVPKLAEFLGMAADSQSAATGSALYITEVAETFSIKTGIINFILGTESKIVDGTAIDAVSFAKVELFHFGDFNLVPWFLRNVVLASDGLAMFFQVLVVILEVGIGLMLLGGALSFVASAISLGLLAMFVTSTGLYMDTWWMVFASIAVMGGAGRAFGLDYYLIPWLNNIWESWWKNRKFRLFFKGSLDRWD</sequence>
<gene>
    <name evidence="10" type="ORF">SAMN05444373_105313</name>
</gene>
<evidence type="ECO:0000256" key="6">
    <source>
        <dbReference type="ARBA" id="ARBA00023027"/>
    </source>
</evidence>
<dbReference type="SUPFAM" id="SSF51905">
    <property type="entry name" value="FAD/NAD(P)-binding domain"/>
    <property type="match status" value="2"/>
</dbReference>
<feature type="transmembrane region" description="Helical" evidence="8">
    <location>
        <begin position="524"/>
        <end position="546"/>
    </location>
</feature>
<evidence type="ECO:0000313" key="11">
    <source>
        <dbReference type="Proteomes" id="UP000324781"/>
    </source>
</evidence>
<comment type="similarity">
    <text evidence="1">Belongs to the NADH dehydrogenase family.</text>
</comment>
<keyword evidence="3" id="KW-0285">Flavoprotein</keyword>
<dbReference type="InterPro" id="IPR023753">
    <property type="entry name" value="FAD/NAD-binding_dom"/>
</dbReference>
<dbReference type="InterPro" id="IPR045024">
    <property type="entry name" value="NDH-2"/>
</dbReference>
<dbReference type="AlphaFoldDB" id="A0A1M6J8A5"/>
<proteinExistence type="inferred from homology"/>
<dbReference type="PANTHER" id="PTHR43706">
    <property type="entry name" value="NADH DEHYDROGENASE"/>
    <property type="match status" value="1"/>
</dbReference>
<comment type="catalytic activity">
    <reaction evidence="7">
        <text>a quinone + NADH + H(+) = a quinol + NAD(+)</text>
        <dbReference type="Rhea" id="RHEA:46160"/>
        <dbReference type="ChEBI" id="CHEBI:15378"/>
        <dbReference type="ChEBI" id="CHEBI:24646"/>
        <dbReference type="ChEBI" id="CHEBI:57540"/>
        <dbReference type="ChEBI" id="CHEBI:57945"/>
        <dbReference type="ChEBI" id="CHEBI:132124"/>
        <dbReference type="EC" id="1.6.5.9"/>
    </reaction>
</comment>
<evidence type="ECO:0000256" key="4">
    <source>
        <dbReference type="ARBA" id="ARBA00022827"/>
    </source>
</evidence>
<feature type="domain" description="FAD/NAD(P)-binding" evidence="9">
    <location>
        <begin position="3"/>
        <end position="322"/>
    </location>
</feature>
<keyword evidence="8" id="KW-0472">Membrane</keyword>
<dbReference type="InterPro" id="IPR036188">
    <property type="entry name" value="FAD/NAD-bd_sf"/>
</dbReference>
<dbReference type="PANTHER" id="PTHR43706:SF47">
    <property type="entry name" value="EXTERNAL NADH-UBIQUINONE OXIDOREDUCTASE 1, MITOCHONDRIAL-RELATED"/>
    <property type="match status" value="1"/>
</dbReference>
<evidence type="ECO:0000256" key="7">
    <source>
        <dbReference type="ARBA" id="ARBA00047599"/>
    </source>
</evidence>
<evidence type="ECO:0000259" key="9">
    <source>
        <dbReference type="Pfam" id="PF07992"/>
    </source>
</evidence>
<accession>A0A1M6J8A5</accession>
<name>A0A1M6J8A5_9FIRM</name>